<accession>A0ABS3EVB0</accession>
<dbReference type="RefSeq" id="WP_207070568.1">
    <property type="nucleotide sequence ID" value="NZ_JAFLND010000001.1"/>
</dbReference>
<reference evidence="3 4" key="1">
    <citation type="submission" date="2021-03" db="EMBL/GenBank/DDBJ databases">
        <title>Muricauda sp. CAU 1631 isolated from Incheon.</title>
        <authorList>
            <person name="Kim W."/>
        </authorList>
    </citation>
    <scope>NUCLEOTIDE SEQUENCE [LARGE SCALE GENOMIC DNA]</scope>
    <source>
        <strain evidence="3 4">CAU 1631</strain>
    </source>
</reference>
<dbReference type="SUPFAM" id="SSF55729">
    <property type="entry name" value="Acyl-CoA N-acyltransferases (Nat)"/>
    <property type="match status" value="1"/>
</dbReference>
<dbReference type="InterPro" id="IPR038740">
    <property type="entry name" value="BioF2-like_GNAT_dom"/>
</dbReference>
<feature type="domain" description="BioF2-like acetyltransferase" evidence="2">
    <location>
        <begin position="98"/>
        <end position="245"/>
    </location>
</feature>
<name>A0ABS3EVB0_9FLAO</name>
<dbReference type="Proteomes" id="UP000664163">
    <property type="component" value="Unassembled WGS sequence"/>
</dbReference>
<evidence type="ECO:0000259" key="2">
    <source>
        <dbReference type="Pfam" id="PF13480"/>
    </source>
</evidence>
<evidence type="ECO:0000313" key="3">
    <source>
        <dbReference type="EMBL" id="MBO0330148.1"/>
    </source>
</evidence>
<dbReference type="EMBL" id="JAFLND010000001">
    <property type="protein sequence ID" value="MBO0330148.1"/>
    <property type="molecule type" value="Genomic_DNA"/>
</dbReference>
<gene>
    <name evidence="3" type="ORF">J0X13_06280</name>
</gene>
<comment type="caution">
    <text evidence="3">The sequence shown here is derived from an EMBL/GenBank/DDBJ whole genome shotgun (WGS) entry which is preliminary data.</text>
</comment>
<keyword evidence="1" id="KW-0812">Transmembrane</keyword>
<evidence type="ECO:0000313" key="4">
    <source>
        <dbReference type="Proteomes" id="UP000664163"/>
    </source>
</evidence>
<organism evidence="3 4">
    <name type="scientific">[Muricauda] lutisoli</name>
    <dbReference type="NCBI Taxonomy" id="2816035"/>
    <lineage>
        <taxon>Bacteria</taxon>
        <taxon>Pseudomonadati</taxon>
        <taxon>Bacteroidota</taxon>
        <taxon>Flavobacteriia</taxon>
        <taxon>Flavobacteriales</taxon>
        <taxon>Flavobacteriaceae</taxon>
        <taxon>Allomuricauda</taxon>
    </lineage>
</organism>
<dbReference type="Gene3D" id="3.40.630.30">
    <property type="match status" value="1"/>
</dbReference>
<evidence type="ECO:0000256" key="1">
    <source>
        <dbReference type="SAM" id="Phobius"/>
    </source>
</evidence>
<dbReference type="Pfam" id="PF13480">
    <property type="entry name" value="Acetyltransf_6"/>
    <property type="match status" value="1"/>
</dbReference>
<sequence length="325" mass="38683">MKLLGIKSHNFSFDFFEKNTVPPFYKGIEDVPNAYFENNIIKDNNVHIVNCIMPYIGKRESTLNDDYGHYSKSYRLGYAMDFSNSSSATDYLKNVLGKKTYKSMRQDRQRLYRDHNIRLKVYHGEMDKDHYTYLFKTLKGYILKRFEGRTHTHTALSKWDFYVPTCYDMILSKNAAMFVLYDNDLPIAISLSFRHKNILTAAITSFNENYYKYSLGKLMFVNQIEWCFLNNCTLLDTGWGNIPYKIKFSNAAFYYDTKVFYPKKKLAKKMLAFFISWVLMLKYYCIVVFKEKRFNRPEITFKNRWLNLRSTNMHSQHVSLKTESS</sequence>
<dbReference type="InterPro" id="IPR016181">
    <property type="entry name" value="Acyl_CoA_acyltransferase"/>
</dbReference>
<keyword evidence="1" id="KW-1133">Transmembrane helix</keyword>
<keyword evidence="4" id="KW-1185">Reference proteome</keyword>
<feature type="transmembrane region" description="Helical" evidence="1">
    <location>
        <begin position="270"/>
        <end position="289"/>
    </location>
</feature>
<protein>
    <submittedName>
        <fullName evidence="3">GNAT family N-acetyltransferase</fullName>
    </submittedName>
</protein>
<proteinExistence type="predicted"/>
<keyword evidence="1" id="KW-0472">Membrane</keyword>